<dbReference type="AlphaFoldDB" id="A0A3N0AEF7"/>
<keyword evidence="1 3" id="KW-0378">Hydrolase</keyword>
<dbReference type="Proteomes" id="UP000267368">
    <property type="component" value="Unassembled WGS sequence"/>
</dbReference>
<dbReference type="InterPro" id="IPR003607">
    <property type="entry name" value="HD/PDEase_dom"/>
</dbReference>
<gene>
    <name evidence="3" type="ORF">DMP07_07150</name>
</gene>
<evidence type="ECO:0000259" key="2">
    <source>
        <dbReference type="PROSITE" id="PS51831"/>
    </source>
</evidence>
<dbReference type="RefSeq" id="WP_123198458.1">
    <property type="nucleotide sequence ID" value="NZ_QICB01000005.1"/>
</dbReference>
<accession>A0A3N0AEF7</accession>
<reference evidence="4" key="1">
    <citation type="submission" date="2018-05" db="EMBL/GenBank/DDBJ databases">
        <title>Genome Sequencing of selected type strains of the family Eggerthellaceae.</title>
        <authorList>
            <person name="Danylec N."/>
            <person name="Stoll D.A."/>
            <person name="Doetsch A."/>
            <person name="Huch M."/>
        </authorList>
    </citation>
    <scope>NUCLEOTIDE SEQUENCE [LARGE SCALE GENOMIC DNA]</scope>
    <source>
        <strain evidence="4">DSM 17537</strain>
    </source>
</reference>
<dbReference type="OrthoDB" id="9803619at2"/>
<dbReference type="Pfam" id="PF01966">
    <property type="entry name" value="HD"/>
    <property type="match status" value="1"/>
</dbReference>
<protein>
    <submittedName>
        <fullName evidence="3">Phosphohydrolase</fullName>
    </submittedName>
</protein>
<dbReference type="GO" id="GO:0016787">
    <property type="term" value="F:hydrolase activity"/>
    <property type="evidence" value="ECO:0007669"/>
    <property type="project" value="UniProtKB-KW"/>
</dbReference>
<dbReference type="PANTHER" id="PTHR35795">
    <property type="entry name" value="SLR1885 PROTEIN"/>
    <property type="match status" value="1"/>
</dbReference>
<dbReference type="Gene3D" id="1.10.3210.10">
    <property type="entry name" value="Hypothetical protein af1432"/>
    <property type="match status" value="1"/>
</dbReference>
<dbReference type="SUPFAM" id="SSF109604">
    <property type="entry name" value="HD-domain/PDEase-like"/>
    <property type="match status" value="1"/>
</dbReference>
<comment type="caution">
    <text evidence="3">The sequence shown here is derived from an EMBL/GenBank/DDBJ whole genome shotgun (WGS) entry which is preliminary data.</text>
</comment>
<organism evidence="3 4">
    <name type="scientific">Slackia faecicanis</name>
    <dbReference type="NCBI Taxonomy" id="255723"/>
    <lineage>
        <taxon>Bacteria</taxon>
        <taxon>Bacillati</taxon>
        <taxon>Actinomycetota</taxon>
        <taxon>Coriobacteriia</taxon>
        <taxon>Eggerthellales</taxon>
        <taxon>Eggerthellaceae</taxon>
        <taxon>Slackia</taxon>
    </lineage>
</organism>
<proteinExistence type="predicted"/>
<dbReference type="InterPro" id="IPR051094">
    <property type="entry name" value="Diverse_Catalytic_Enzymes"/>
</dbReference>
<dbReference type="EMBL" id="QICB01000005">
    <property type="protein sequence ID" value="RNL19465.1"/>
    <property type="molecule type" value="Genomic_DNA"/>
</dbReference>
<name>A0A3N0AEF7_9ACTN</name>
<evidence type="ECO:0000313" key="4">
    <source>
        <dbReference type="Proteomes" id="UP000267368"/>
    </source>
</evidence>
<keyword evidence="4" id="KW-1185">Reference proteome</keyword>
<dbReference type="InterPro" id="IPR026875">
    <property type="entry name" value="PHydrolase_assoc_dom"/>
</dbReference>
<dbReference type="Pfam" id="PF13286">
    <property type="entry name" value="HD_assoc"/>
    <property type="match status" value="1"/>
</dbReference>
<feature type="domain" description="HD" evidence="2">
    <location>
        <begin position="85"/>
        <end position="196"/>
    </location>
</feature>
<evidence type="ECO:0000313" key="3">
    <source>
        <dbReference type="EMBL" id="RNL19465.1"/>
    </source>
</evidence>
<sequence>MTYRNFSKDFIEQFEADRAEGRANPYRTDDADAVRRNPARDMAPRLHRPPFVRDIDKILNVAPYNRYAGKTQVFSFVRNDDISRRGLHVQLVARTARTIARMLGLNEDLTEAIALGHDLGHTPFGHAGERILNELYRADTGRFFNHNVHSVRVLDTLYARNVTLQTLDGILCHNGESSQQEFLRGETHDFETFDALVETCYADQNAIATLRPSTLEGCVVRISDMIAYVGKDRQDAMGVGALADDGVFSNGSLGTQNAEIINNLTVDIVEHSYMRDRIAMSEEAFRSLKTAKAENYERIYLADEQGDIYAEQIEPMFAELYETILADLAAGDESAPVYKHFIEKIEGQRRLYDEAAPYRAEEPHRIAVDYLASMTDEYFLAAHRFMCPRSTHGVEFRDYFHDMRRGADA</sequence>
<dbReference type="PANTHER" id="PTHR35795:SF1">
    <property type="entry name" value="BIS(5'-NUCLEOSYL)-TETRAPHOSPHATASE, SYMMETRICAL"/>
    <property type="match status" value="1"/>
</dbReference>
<dbReference type="CDD" id="cd00077">
    <property type="entry name" value="HDc"/>
    <property type="match status" value="1"/>
</dbReference>
<dbReference type="InterPro" id="IPR006674">
    <property type="entry name" value="HD_domain"/>
</dbReference>
<dbReference type="PROSITE" id="PS51831">
    <property type="entry name" value="HD"/>
    <property type="match status" value="1"/>
</dbReference>
<evidence type="ECO:0000256" key="1">
    <source>
        <dbReference type="ARBA" id="ARBA00022801"/>
    </source>
</evidence>